<evidence type="ECO:0000313" key="2">
    <source>
        <dbReference type="RefSeq" id="XP_073903720.1"/>
    </source>
</evidence>
<accession>A0AC58KFN6</accession>
<gene>
    <name evidence="2" type="primary">Ccdc190</name>
</gene>
<organism evidence="1 2">
    <name type="scientific">Castor canadensis</name>
    <name type="common">American beaver</name>
    <dbReference type="NCBI Taxonomy" id="51338"/>
    <lineage>
        <taxon>Eukaryota</taxon>
        <taxon>Metazoa</taxon>
        <taxon>Chordata</taxon>
        <taxon>Craniata</taxon>
        <taxon>Vertebrata</taxon>
        <taxon>Euteleostomi</taxon>
        <taxon>Mammalia</taxon>
        <taxon>Eutheria</taxon>
        <taxon>Euarchontoglires</taxon>
        <taxon>Glires</taxon>
        <taxon>Rodentia</taxon>
        <taxon>Castorimorpha</taxon>
        <taxon>Castoridae</taxon>
        <taxon>Castor</taxon>
    </lineage>
</organism>
<sequence length="296" mass="33668">MKRMERNMVRGPLYKHFDLERKNAKQAEARLSLRVQRLEGICLYHMKLLAREQRQLQKELQRLQQDIIKKRFTSYFGSGIQTRPGILPLLPQGRQKHRVPVPKIRALATNMTPEIHKNKSQMQPLYESGLKDPTRSKEQERSQSCRTSCFLEEKPQAQEEDSVNSPKDTSVPCQDQEVSTNTIEQGPGSSPAGDSRMAQADETGSKDVNPKPSGNGEKETLPHSMECAGSFQGESIKPTFLELFAKAKNAHYIRHRVPPESERLLSIGEIFGHRESSQSRAGKDCENRVPYKFLSL</sequence>
<keyword evidence="1" id="KW-1185">Reference proteome</keyword>
<dbReference type="Proteomes" id="UP001732720">
    <property type="component" value="Chromosome 11"/>
</dbReference>
<evidence type="ECO:0000313" key="1">
    <source>
        <dbReference type="Proteomes" id="UP001732720"/>
    </source>
</evidence>
<proteinExistence type="predicted"/>
<dbReference type="RefSeq" id="XP_073903720.1">
    <property type="nucleotide sequence ID" value="XM_074047619.1"/>
</dbReference>
<protein>
    <submittedName>
        <fullName evidence="2">Coiled-coil domain-containing protein 190</fullName>
    </submittedName>
</protein>
<reference evidence="2" key="1">
    <citation type="submission" date="2025-08" db="UniProtKB">
        <authorList>
            <consortium name="RefSeq"/>
        </authorList>
    </citation>
    <scope>IDENTIFICATION</scope>
</reference>
<name>A0AC58KFN6_CASCN</name>